<dbReference type="eggNOG" id="KOG2615">
    <property type="taxonomic scope" value="Eukaryota"/>
</dbReference>
<dbReference type="STRING" id="4529.A0A0E0R3U5"/>
<feature type="signal peptide" evidence="14">
    <location>
        <begin position="1"/>
        <end position="18"/>
    </location>
</feature>
<dbReference type="PROSITE" id="PS50850">
    <property type="entry name" value="MFS"/>
    <property type="match status" value="1"/>
</dbReference>
<dbReference type="InterPro" id="IPR043141">
    <property type="entry name" value="Ribosomal_uL10-like_sf"/>
</dbReference>
<feature type="transmembrane region" description="Helical" evidence="13">
    <location>
        <begin position="844"/>
        <end position="869"/>
    </location>
</feature>
<organism evidence="16 17">
    <name type="scientific">Oryza rufipogon</name>
    <name type="common">Brownbeard rice</name>
    <name type="synonym">Asian wild rice</name>
    <dbReference type="NCBI Taxonomy" id="4529"/>
    <lineage>
        <taxon>Eukaryota</taxon>
        <taxon>Viridiplantae</taxon>
        <taxon>Streptophyta</taxon>
        <taxon>Embryophyta</taxon>
        <taxon>Tracheophyta</taxon>
        <taxon>Spermatophyta</taxon>
        <taxon>Magnoliopsida</taxon>
        <taxon>Liliopsida</taxon>
        <taxon>Poales</taxon>
        <taxon>Poaceae</taxon>
        <taxon>BOP clade</taxon>
        <taxon>Oryzoideae</taxon>
        <taxon>Oryzeae</taxon>
        <taxon>Oryzinae</taxon>
        <taxon>Oryza</taxon>
    </lineage>
</organism>
<comment type="function">
    <text evidence="1">Ribosomal protein P0 is the functional equivalent of E.coli protein L10.</text>
</comment>
<evidence type="ECO:0000256" key="14">
    <source>
        <dbReference type="SAM" id="SignalP"/>
    </source>
</evidence>
<dbReference type="InterPro" id="IPR043164">
    <property type="entry name" value="Ribosomal_uL10-like_insert_sf"/>
</dbReference>
<dbReference type="GO" id="GO:1990904">
    <property type="term" value="C:ribonucleoprotein complex"/>
    <property type="evidence" value="ECO:0007669"/>
    <property type="project" value="UniProtKB-KW"/>
</dbReference>
<feature type="transmembrane region" description="Helical" evidence="13">
    <location>
        <begin position="1649"/>
        <end position="1667"/>
    </location>
</feature>
<dbReference type="InterPro" id="IPR040637">
    <property type="entry name" value="Ribosomal_uL10-like_insert"/>
</dbReference>
<feature type="transmembrane region" description="Helical" evidence="13">
    <location>
        <begin position="881"/>
        <end position="903"/>
    </location>
</feature>
<evidence type="ECO:0000256" key="8">
    <source>
        <dbReference type="ARBA" id="ARBA00022989"/>
    </source>
</evidence>
<feature type="transmembrane region" description="Helical" evidence="13">
    <location>
        <begin position="475"/>
        <end position="493"/>
    </location>
</feature>
<feature type="transmembrane region" description="Helical" evidence="13">
    <location>
        <begin position="1512"/>
        <end position="1535"/>
    </location>
</feature>
<keyword evidence="7" id="KW-0689">Ribosomal protein</keyword>
<dbReference type="GO" id="GO:0022857">
    <property type="term" value="F:transmembrane transporter activity"/>
    <property type="evidence" value="ECO:0007669"/>
    <property type="project" value="InterPro"/>
</dbReference>
<dbReference type="Pfam" id="PF17777">
    <property type="entry name" value="RL10P_insert"/>
    <property type="match status" value="1"/>
</dbReference>
<feature type="transmembrane region" description="Helical" evidence="13">
    <location>
        <begin position="319"/>
        <end position="340"/>
    </location>
</feature>
<dbReference type="Gramene" id="ORUFI11G02100.1">
    <property type="protein sequence ID" value="ORUFI11G02100.1"/>
    <property type="gene ID" value="ORUFI11G02100"/>
</dbReference>
<evidence type="ECO:0000256" key="9">
    <source>
        <dbReference type="ARBA" id="ARBA00023136"/>
    </source>
</evidence>
<keyword evidence="10" id="KW-0687">Ribonucleoprotein</keyword>
<feature type="transmembrane region" description="Helical" evidence="13">
    <location>
        <begin position="1360"/>
        <end position="1383"/>
    </location>
</feature>
<keyword evidence="11" id="KW-0853">WD repeat</keyword>
<feature type="transmembrane region" description="Helical" evidence="13">
    <location>
        <begin position="439"/>
        <end position="463"/>
    </location>
</feature>
<feature type="repeat" description="WD" evidence="11">
    <location>
        <begin position="528"/>
        <end position="554"/>
    </location>
</feature>
<dbReference type="FunFam" id="1.20.1250.20:FF:000301">
    <property type="entry name" value="Protein ZINC INDUCED FACILITATOR-LIKE 1"/>
    <property type="match status" value="3"/>
</dbReference>
<evidence type="ECO:0000256" key="12">
    <source>
        <dbReference type="SAM" id="MobiDB-lite"/>
    </source>
</evidence>
<feature type="transmembrane region" description="Helical" evidence="13">
    <location>
        <begin position="407"/>
        <end position="427"/>
    </location>
</feature>
<dbReference type="InterPro" id="IPR036259">
    <property type="entry name" value="MFS_trans_sf"/>
</dbReference>
<feature type="transmembrane region" description="Helical" evidence="13">
    <location>
        <begin position="247"/>
        <end position="269"/>
    </location>
</feature>
<feature type="transmembrane region" description="Helical" evidence="13">
    <location>
        <begin position="1574"/>
        <end position="1598"/>
    </location>
</feature>
<dbReference type="SUPFAM" id="SSF103473">
    <property type="entry name" value="MFS general substrate transporter"/>
    <property type="match status" value="3"/>
</dbReference>
<feature type="transmembrane region" description="Helical" evidence="13">
    <location>
        <begin position="203"/>
        <end position="227"/>
    </location>
</feature>
<dbReference type="SUPFAM" id="SSF50978">
    <property type="entry name" value="WD40 repeat-like"/>
    <property type="match status" value="1"/>
</dbReference>
<evidence type="ECO:0000256" key="7">
    <source>
        <dbReference type="ARBA" id="ARBA00022980"/>
    </source>
</evidence>
<dbReference type="GO" id="GO:0005840">
    <property type="term" value="C:ribosome"/>
    <property type="evidence" value="ECO:0007669"/>
    <property type="project" value="UniProtKB-KW"/>
</dbReference>
<evidence type="ECO:0000256" key="3">
    <source>
        <dbReference type="ARBA" id="ARBA00008335"/>
    </source>
</evidence>
<dbReference type="PROSITE" id="PS50082">
    <property type="entry name" value="WD_REPEATS_2"/>
    <property type="match status" value="1"/>
</dbReference>
<feature type="transmembrane region" description="Helical" evidence="13">
    <location>
        <begin position="915"/>
        <end position="938"/>
    </location>
</feature>
<dbReference type="InterPro" id="IPR005829">
    <property type="entry name" value="Sugar_transporter_CS"/>
</dbReference>
<comment type="similarity">
    <text evidence="3">Belongs to the major facilitator superfamily.</text>
</comment>
<feature type="transmembrane region" description="Helical" evidence="13">
    <location>
        <begin position="998"/>
        <end position="1020"/>
    </location>
</feature>
<feature type="transmembrane region" description="Helical" evidence="13">
    <location>
        <begin position="143"/>
        <end position="162"/>
    </location>
</feature>
<dbReference type="PANTHER" id="PTHR23504">
    <property type="entry name" value="MAJOR FACILITATOR SUPERFAMILY DOMAIN-CONTAINING PROTEIN 10"/>
    <property type="match status" value="1"/>
</dbReference>
<feature type="transmembrane region" description="Helical" evidence="13">
    <location>
        <begin position="1718"/>
        <end position="1739"/>
    </location>
</feature>
<dbReference type="CDD" id="cd17330">
    <property type="entry name" value="MFS_SLC46_TetA_like"/>
    <property type="match status" value="2"/>
</dbReference>
<keyword evidence="6 13" id="KW-0812">Transmembrane</keyword>
<dbReference type="eggNOG" id="KOG0302">
    <property type="taxonomic scope" value="Eukaryota"/>
</dbReference>
<keyword evidence="5" id="KW-0813">Transport</keyword>
<keyword evidence="17" id="KW-1185">Reference proteome</keyword>
<evidence type="ECO:0000259" key="15">
    <source>
        <dbReference type="PROSITE" id="PS50850"/>
    </source>
</evidence>
<feature type="transmembrane region" description="Helical" evidence="13">
    <location>
        <begin position="958"/>
        <end position="977"/>
    </location>
</feature>
<dbReference type="Gene3D" id="3.90.105.20">
    <property type="match status" value="1"/>
</dbReference>
<comment type="subcellular location">
    <subcellularLocation>
        <location evidence="2">Membrane</location>
        <topology evidence="2">Multi-pass membrane protein</topology>
    </subcellularLocation>
</comment>
<proteinExistence type="inferred from homology"/>
<evidence type="ECO:0000256" key="5">
    <source>
        <dbReference type="ARBA" id="ARBA00022448"/>
    </source>
</evidence>
<feature type="transmembrane region" description="Helical" evidence="13">
    <location>
        <begin position="1231"/>
        <end position="1254"/>
    </location>
</feature>
<dbReference type="InterPro" id="IPR011701">
    <property type="entry name" value="MFS"/>
</dbReference>
<evidence type="ECO:0000313" key="17">
    <source>
        <dbReference type="Proteomes" id="UP000008022"/>
    </source>
</evidence>
<evidence type="ECO:0000256" key="6">
    <source>
        <dbReference type="ARBA" id="ARBA00022692"/>
    </source>
</evidence>
<name>A0A0E0R3U5_ORYRU</name>
<reference evidence="17" key="1">
    <citation type="submission" date="2013-06" db="EMBL/GenBank/DDBJ databases">
        <authorList>
            <person name="Zhao Q."/>
        </authorList>
    </citation>
    <scope>NUCLEOTIDE SEQUENCE</scope>
    <source>
        <strain evidence="17">cv. W1943</strain>
    </source>
</reference>
<dbReference type="eggNOG" id="KOG0815">
    <property type="taxonomic scope" value="Eukaryota"/>
</dbReference>
<evidence type="ECO:0000256" key="2">
    <source>
        <dbReference type="ARBA" id="ARBA00004141"/>
    </source>
</evidence>
<dbReference type="OMA" id="CIKAHAD"/>
<dbReference type="FunFam" id="3.90.105.20:FF:000001">
    <property type="entry name" value="60S acidic ribosomal protein P0"/>
    <property type="match status" value="1"/>
</dbReference>
<accession>A0A0E0R3U5</accession>
<evidence type="ECO:0000256" key="4">
    <source>
        <dbReference type="ARBA" id="ARBA00008889"/>
    </source>
</evidence>
<feature type="transmembrane region" description="Helical" evidence="13">
    <location>
        <begin position="360"/>
        <end position="378"/>
    </location>
</feature>
<sequence>MSFLFVWIITLCTAAAAAAPSALAPSHPLLRPDLGLGKERGEPPPPSPRPCQRRHPHRHHRVCTADVAPLLRAKVYRVREIDTASEIGELMGDHGRRRQAEAAAPLLEKKGSTGTGVGDGSCIEGCPGCVVDRRKAASSGIPYGSFLFVWIVTLCTGASFMFGRCLTSTIWGIAADRIGRKPVVVFGIFAAYAIEVCRPEHEALALSLVSTAWGIGLIIGPAIGGYLSQPAEKFPNVFSPDSLFARFPYFLPCLCISVFAAVVLIGCIWMPETLHKHKADANRSQTVEALESHLIDPEEKADQNGSLDCKKSLLSNWPLMSSIILYCVFSFHDMAYTEIFSLWAESDRKYGGLSLSSEDVGQVLAITGASLLVYQLFIYPRINKILCIPILFAYPYMTYLSGPGLTIILNIASVTIITGCFILQNNAVPQDQRGAANGLAMTGMSFFKAVAPAGAGIVFSWAQKRQQASFLPGDQMVFFLLNLFELLGLILTFKPFLAPQDQRGAANGLAMTGMSFFKAVAPAGAGIWSPTEADIFASCSADRTISIWDIRTGKKPCISVRAHNADGNVGLIFTKGDLKEVREEVAKYKVGAPARVGLVAPVDVVVPPGNTGLDPSQTSFFQVLNIPTKINKGTVEIITPVELIKKGDKVGSSESALLAKLGIRPFSYGLVITNVYDSGSVFSPEVLDLTEEDLMEKFASGVSMVASVSLAISYPTIAAAPHMFLNGYKNVLAVAVETEYSYPHADKIKEYLKDPSKFAVAAAVAAADSGAAAPAASKEEEKKEEPEEESDVKNHVGLSVSEEEAAAPLLLLPAAAAAAEERCPGCVQEQRKARRGGRIPYTELFFVAVTTLASSLPITCLFPFLYFMVRDLQVAQTEEDIGNYAGFLGASYMVGRSFAAIFWGVVADRIGRKPVIMFSILSVVIFNTLFGLSTKYWMALTTRFVLGALNGLLAPIKVNTAWGLGLVVGPALGGYLAQPVEKYPHIFSKESVFGRFPYLLPCLGVSLFAAIVLISCIWLPETIHKHKSPEKDIKRIKELPLQQAYWDSPRKKSLLQNWPWMSTMISYCFFGLHDTAYSEILSLWAVSDRKYGGLSFSSEDIGQVLAAAGASLLAYQLIFYHWVHKFLGPIISLRIASALSILILSTYPFMTYLSGTGLSFALYSAAMMKSALAITISTGISLLQNNAVLQEHRGTANGVSTTAMSFFKAIAPRSMLNFQFRFSWAQKRQDAFFFPGDQVVFLMLNVVELIGLIFTFEPFMVLPAASDEIWDLSLEKDAEEEAEFRARMREQADAPEDLPPQLLFVHQGQKDLKELHWHPQIPTSPLMAEPPATKVYHDGCPGCAMEQRKEEHKGIPYKEFLFVAITTLASSLPISSLFPFLYFMIRELHISRTEEDIGFYAGFLADRIGRKPVIIFSIFAVIVLNTLFGLSVKYWMAVTTRFLLGALNGLLAPIKAYSIEVCRAEHQALGLSIVSTAWGIGLVVGPAIGGYLAQPVKQYPHLFHEKSIFGRFPYLLPCLCISLFALLVLISCIWLPETLHKHKGLETGVEAAEASTTQGSAESHKKSLFRNWPLMSSIITYCVFSLHDTAYSEIFSLWTVSDRKYGGLSFSSKDVGQVLAVAGASLLVYQLFIYRWVDKILGPINSTRIASVLSIPIIAAYPFMTHLSGIRLGVALYSAAMIKSVLAPQGQRGAANGIATTAMSLFKAVAPAGAGDQMVFLLLNLTEVIGLMLTFKPFLAVS</sequence>
<feature type="region of interest" description="Disordered" evidence="12">
    <location>
        <begin position="771"/>
        <end position="795"/>
    </location>
</feature>
<feature type="transmembrane region" description="Helical" evidence="13">
    <location>
        <begin position="385"/>
        <end position="401"/>
    </location>
</feature>
<feature type="domain" description="Major facilitator superfamily (MFS) profile" evidence="15">
    <location>
        <begin position="1243"/>
        <end position="1742"/>
    </location>
</feature>
<dbReference type="InterPro" id="IPR036322">
    <property type="entry name" value="WD40_repeat_dom_sf"/>
</dbReference>
<feature type="transmembrane region" description="Helical" evidence="13">
    <location>
        <begin position="1135"/>
        <end position="1154"/>
    </location>
</feature>
<keyword evidence="9 13" id="KW-0472">Membrane</keyword>
<dbReference type="InterPro" id="IPR001680">
    <property type="entry name" value="WD40_rpt"/>
</dbReference>
<protein>
    <recommendedName>
        <fullName evidence="15">Major facilitator superfamily (MFS) profile domain-containing protein</fullName>
    </recommendedName>
</protein>
<comment type="similarity">
    <text evidence="4">Belongs to the universal ribosomal protein uL10 family.</text>
</comment>
<feature type="chain" id="PRO_5002372307" description="Major facilitator superfamily (MFS) profile domain-containing protein" evidence="14">
    <location>
        <begin position="19"/>
        <end position="1742"/>
    </location>
</feature>
<evidence type="ECO:0000256" key="11">
    <source>
        <dbReference type="PROSITE-ProRule" id="PRU00221"/>
    </source>
</evidence>
<keyword evidence="8 13" id="KW-1133">Transmembrane helix</keyword>
<feature type="transmembrane region" description="Helical" evidence="13">
    <location>
        <begin position="1160"/>
        <end position="1183"/>
    </location>
</feature>
<dbReference type="GO" id="GO:0009705">
    <property type="term" value="C:plant-type vacuole membrane"/>
    <property type="evidence" value="ECO:0007669"/>
    <property type="project" value="UniProtKB-ARBA"/>
</dbReference>
<dbReference type="InterPro" id="IPR020846">
    <property type="entry name" value="MFS_dom"/>
</dbReference>
<evidence type="ECO:0000256" key="1">
    <source>
        <dbReference type="ARBA" id="ARBA00002200"/>
    </source>
</evidence>
<dbReference type="EnsemblPlants" id="ORUFI11G02100.1">
    <property type="protein sequence ID" value="ORUFI11G02100.1"/>
    <property type="gene ID" value="ORUFI11G02100"/>
</dbReference>
<keyword evidence="14" id="KW-0732">Signal</keyword>
<feature type="transmembrane region" description="Helical" evidence="13">
    <location>
        <begin position="1618"/>
        <end position="1637"/>
    </location>
</feature>
<feature type="transmembrane region" description="Helical" evidence="13">
    <location>
        <begin position="1413"/>
        <end position="1432"/>
    </location>
</feature>
<dbReference type="Gene3D" id="3.30.70.1730">
    <property type="match status" value="1"/>
</dbReference>
<evidence type="ECO:0000313" key="16">
    <source>
        <dbReference type="EnsemblPlants" id="ORUFI11G02100.1"/>
    </source>
</evidence>
<feature type="transmembrane region" description="Helical" evidence="13">
    <location>
        <begin position="1438"/>
        <end position="1457"/>
    </location>
</feature>
<dbReference type="Proteomes" id="UP000008022">
    <property type="component" value="Unassembled WGS sequence"/>
</dbReference>
<dbReference type="PROSITE" id="PS00216">
    <property type="entry name" value="SUGAR_TRANSPORT_1"/>
    <property type="match status" value="1"/>
</dbReference>
<feature type="transmembrane region" description="Helical" evidence="13">
    <location>
        <begin position="1469"/>
        <end position="1492"/>
    </location>
</feature>
<feature type="transmembrane region" description="Helical" evidence="13">
    <location>
        <begin position="1101"/>
        <end position="1123"/>
    </location>
</feature>
<dbReference type="Pfam" id="PF00428">
    <property type="entry name" value="Ribosomal_60s"/>
    <property type="match status" value="1"/>
</dbReference>
<feature type="region of interest" description="Disordered" evidence="12">
    <location>
        <begin position="30"/>
        <end position="59"/>
    </location>
</feature>
<dbReference type="Pfam" id="PF07690">
    <property type="entry name" value="MFS_1"/>
    <property type="match status" value="4"/>
</dbReference>
<dbReference type="PANTHER" id="PTHR23504:SF19">
    <property type="entry name" value="FACILITATOR SUPERFAMILY ANTIPORTER, PUTATIVE, EXPRESSED-RELATED"/>
    <property type="match status" value="1"/>
</dbReference>
<dbReference type="Gene3D" id="1.20.1250.20">
    <property type="entry name" value="MFS general substrate transporter like domains"/>
    <property type="match status" value="3"/>
</dbReference>
<evidence type="ECO:0000256" key="13">
    <source>
        <dbReference type="SAM" id="Phobius"/>
    </source>
</evidence>
<evidence type="ECO:0000256" key="10">
    <source>
        <dbReference type="ARBA" id="ARBA00023274"/>
    </source>
</evidence>
<reference evidence="16" key="2">
    <citation type="submission" date="2015-06" db="UniProtKB">
        <authorList>
            <consortium name="EnsemblPlants"/>
        </authorList>
    </citation>
    <scope>IDENTIFICATION</scope>
</reference>